<protein>
    <submittedName>
        <fullName evidence="2">Uncharacterized protein</fullName>
    </submittedName>
</protein>
<feature type="compositionally biased region" description="Low complexity" evidence="1">
    <location>
        <begin position="243"/>
        <end position="255"/>
    </location>
</feature>
<feature type="region of interest" description="Disordered" evidence="1">
    <location>
        <begin position="64"/>
        <end position="131"/>
    </location>
</feature>
<organism evidence="2 3">
    <name type="scientific">Batillaria attramentaria</name>
    <dbReference type="NCBI Taxonomy" id="370345"/>
    <lineage>
        <taxon>Eukaryota</taxon>
        <taxon>Metazoa</taxon>
        <taxon>Spiralia</taxon>
        <taxon>Lophotrochozoa</taxon>
        <taxon>Mollusca</taxon>
        <taxon>Gastropoda</taxon>
        <taxon>Caenogastropoda</taxon>
        <taxon>Sorbeoconcha</taxon>
        <taxon>Cerithioidea</taxon>
        <taxon>Batillariidae</taxon>
        <taxon>Batillaria</taxon>
    </lineage>
</organism>
<evidence type="ECO:0000313" key="3">
    <source>
        <dbReference type="Proteomes" id="UP001519460"/>
    </source>
</evidence>
<evidence type="ECO:0000256" key="1">
    <source>
        <dbReference type="SAM" id="MobiDB-lite"/>
    </source>
</evidence>
<comment type="caution">
    <text evidence="2">The sequence shown here is derived from an EMBL/GenBank/DDBJ whole genome shotgun (WGS) entry which is preliminary data.</text>
</comment>
<dbReference type="Proteomes" id="UP001519460">
    <property type="component" value="Unassembled WGS sequence"/>
</dbReference>
<feature type="compositionally biased region" description="Polar residues" evidence="1">
    <location>
        <begin position="229"/>
        <end position="241"/>
    </location>
</feature>
<dbReference type="AlphaFoldDB" id="A0ABD0KD48"/>
<sequence>MDLTSKRLRRQLQMSSMHARQLNKNATTMLERKLRAIDRRQQQNARVLARTHYAILRELDAYTQPGRRASEEQLGSSPRLPPLSGTARAKTGGMAGHLKQAADVDNPDITNGDVTDSEARQSAFGSSGKYTSEPCTVDVSCKNDATITIYPHDDHVKNATSPSSCRFSAFSSKCNCRYFPCSRPRTYHSLGVDKEYDFKHRFSLANAETTFTWPGTSTDSEPKTHPGSRASNPSFLQTHEATSPRGSNRRSSASAGEEEGEPSREKGHVSPRTSIPERLRGLKQLVKELREKNEQARPRDWAINYGDPVSRRLLRKPAIPVSEQVL</sequence>
<keyword evidence="3" id="KW-1185">Reference proteome</keyword>
<reference evidence="2 3" key="1">
    <citation type="journal article" date="2023" name="Sci. Data">
        <title>Genome assembly of the Korean intertidal mud-creeper Batillaria attramentaria.</title>
        <authorList>
            <person name="Patra A.K."/>
            <person name="Ho P.T."/>
            <person name="Jun S."/>
            <person name="Lee S.J."/>
            <person name="Kim Y."/>
            <person name="Won Y.J."/>
        </authorList>
    </citation>
    <scope>NUCLEOTIDE SEQUENCE [LARGE SCALE GENOMIC DNA]</scope>
    <source>
        <strain evidence="2">Wonlab-2016</strain>
    </source>
</reference>
<feature type="region of interest" description="Disordered" evidence="1">
    <location>
        <begin position="211"/>
        <end position="280"/>
    </location>
</feature>
<name>A0ABD0KD48_9CAEN</name>
<gene>
    <name evidence="2" type="ORF">BaRGS_00023740</name>
</gene>
<dbReference type="EMBL" id="JACVVK020000201">
    <property type="protein sequence ID" value="KAK7484962.1"/>
    <property type="molecule type" value="Genomic_DNA"/>
</dbReference>
<proteinExistence type="predicted"/>
<accession>A0ABD0KD48</accession>
<evidence type="ECO:0000313" key="2">
    <source>
        <dbReference type="EMBL" id="KAK7484962.1"/>
    </source>
</evidence>